<comment type="caution">
    <text evidence="1">The sequence shown here is derived from an EMBL/GenBank/DDBJ whole genome shotgun (WGS) entry which is preliminary data.</text>
</comment>
<evidence type="ECO:0000313" key="3">
    <source>
        <dbReference type="Proteomes" id="UP000677228"/>
    </source>
</evidence>
<dbReference type="Proteomes" id="UP000677228">
    <property type="component" value="Unassembled WGS sequence"/>
</dbReference>
<dbReference type="AlphaFoldDB" id="A0A8S2FDI0"/>
<dbReference type="EMBL" id="CAJOBA010050243">
    <property type="protein sequence ID" value="CAF4232385.1"/>
    <property type="molecule type" value="Genomic_DNA"/>
</dbReference>
<evidence type="ECO:0000313" key="1">
    <source>
        <dbReference type="EMBL" id="CAF1434937.1"/>
    </source>
</evidence>
<proteinExistence type="predicted"/>
<dbReference type="Proteomes" id="UP000682733">
    <property type="component" value="Unassembled WGS sequence"/>
</dbReference>
<organism evidence="1 3">
    <name type="scientific">Didymodactylos carnosus</name>
    <dbReference type="NCBI Taxonomy" id="1234261"/>
    <lineage>
        <taxon>Eukaryota</taxon>
        <taxon>Metazoa</taxon>
        <taxon>Spiralia</taxon>
        <taxon>Gnathifera</taxon>
        <taxon>Rotifera</taxon>
        <taxon>Eurotatoria</taxon>
        <taxon>Bdelloidea</taxon>
        <taxon>Philodinida</taxon>
        <taxon>Philodinidae</taxon>
        <taxon>Didymodactylos</taxon>
    </lineage>
</organism>
<protein>
    <submittedName>
        <fullName evidence="1">Uncharacterized protein</fullName>
    </submittedName>
</protein>
<reference evidence="1" key="1">
    <citation type="submission" date="2021-02" db="EMBL/GenBank/DDBJ databases">
        <authorList>
            <person name="Nowell W R."/>
        </authorList>
    </citation>
    <scope>NUCLEOTIDE SEQUENCE</scope>
</reference>
<gene>
    <name evidence="1" type="ORF">OVA965_LOCUS34201</name>
    <name evidence="2" type="ORF">TMI583_LOCUS35114</name>
</gene>
<sequence length="99" mass="11474">IEHPCLQNMFVREQVNTCSFIESSENPPYVCHIDENKWIIPTAEDFYCFMRDSGESNDGNIDNTNNDDNIIIKKFAIVNLPYKYDMLGIDLRLAVVKIL</sequence>
<feature type="non-terminal residue" evidence="1">
    <location>
        <position position="1"/>
    </location>
</feature>
<evidence type="ECO:0000313" key="2">
    <source>
        <dbReference type="EMBL" id="CAF4232385.1"/>
    </source>
</evidence>
<name>A0A8S2FDI0_9BILA</name>
<accession>A0A8S2FDI0</accession>
<dbReference type="EMBL" id="CAJNOK010028452">
    <property type="protein sequence ID" value="CAF1434937.1"/>
    <property type="molecule type" value="Genomic_DNA"/>
</dbReference>